<feature type="region of interest" description="Disordered" evidence="1">
    <location>
        <begin position="1"/>
        <end position="32"/>
    </location>
</feature>
<reference evidence="2 3" key="1">
    <citation type="submission" date="2019-03" db="EMBL/GenBank/DDBJ databases">
        <title>First draft genome of Liparis tanakae, snailfish: a comprehensive survey of snailfish specific genes.</title>
        <authorList>
            <person name="Kim W."/>
            <person name="Song I."/>
            <person name="Jeong J.-H."/>
            <person name="Kim D."/>
            <person name="Kim S."/>
            <person name="Ryu S."/>
            <person name="Song J.Y."/>
            <person name="Lee S.K."/>
        </authorList>
    </citation>
    <scope>NUCLEOTIDE SEQUENCE [LARGE SCALE GENOMIC DNA]</scope>
    <source>
        <tissue evidence="2">Muscle</tissue>
    </source>
</reference>
<keyword evidence="3" id="KW-1185">Reference proteome</keyword>
<organism evidence="2 3">
    <name type="scientific">Liparis tanakae</name>
    <name type="common">Tanaka's snailfish</name>
    <dbReference type="NCBI Taxonomy" id="230148"/>
    <lineage>
        <taxon>Eukaryota</taxon>
        <taxon>Metazoa</taxon>
        <taxon>Chordata</taxon>
        <taxon>Craniata</taxon>
        <taxon>Vertebrata</taxon>
        <taxon>Euteleostomi</taxon>
        <taxon>Actinopterygii</taxon>
        <taxon>Neopterygii</taxon>
        <taxon>Teleostei</taxon>
        <taxon>Neoteleostei</taxon>
        <taxon>Acanthomorphata</taxon>
        <taxon>Eupercaria</taxon>
        <taxon>Perciformes</taxon>
        <taxon>Cottioidei</taxon>
        <taxon>Cottales</taxon>
        <taxon>Liparidae</taxon>
        <taxon>Liparis</taxon>
    </lineage>
</organism>
<name>A0A4Z2G1C0_9TELE</name>
<evidence type="ECO:0000313" key="3">
    <source>
        <dbReference type="Proteomes" id="UP000314294"/>
    </source>
</evidence>
<dbReference type="Proteomes" id="UP000314294">
    <property type="component" value="Unassembled WGS sequence"/>
</dbReference>
<feature type="region of interest" description="Disordered" evidence="1">
    <location>
        <begin position="93"/>
        <end position="123"/>
    </location>
</feature>
<feature type="compositionally biased region" description="Gly residues" evidence="1">
    <location>
        <begin position="1"/>
        <end position="11"/>
    </location>
</feature>
<accession>A0A4Z2G1C0</accession>
<gene>
    <name evidence="2" type="ORF">EYF80_042896</name>
</gene>
<feature type="compositionally biased region" description="Basic and acidic residues" evidence="1">
    <location>
        <begin position="17"/>
        <end position="29"/>
    </location>
</feature>
<sequence>MCAGDPRGGLYGASEEGGERPAKGEHTAEGRLSPCRTTRTEEFSAHMLHHVDLLTELFVGVIVLEAGVYSPESWRSSSFVFVFWLEGPGAPVGVSQSQSEGEADGLKTDKRSRGQRAARGSTSPLQLRLCSGTFPLLRGGCTVQTRAESKLERRAPRPKLKVKGVFPPRRLA</sequence>
<evidence type="ECO:0000256" key="1">
    <source>
        <dbReference type="SAM" id="MobiDB-lite"/>
    </source>
</evidence>
<dbReference type="EMBL" id="SRLO01000768">
    <property type="protein sequence ID" value="TNN46915.1"/>
    <property type="molecule type" value="Genomic_DNA"/>
</dbReference>
<dbReference type="AlphaFoldDB" id="A0A4Z2G1C0"/>
<proteinExistence type="predicted"/>
<protein>
    <submittedName>
        <fullName evidence="2">Uncharacterized protein</fullName>
    </submittedName>
</protein>
<evidence type="ECO:0000313" key="2">
    <source>
        <dbReference type="EMBL" id="TNN46915.1"/>
    </source>
</evidence>
<comment type="caution">
    <text evidence="2">The sequence shown here is derived from an EMBL/GenBank/DDBJ whole genome shotgun (WGS) entry which is preliminary data.</text>
</comment>